<proteinExistence type="predicted"/>
<protein>
    <submittedName>
        <fullName evidence="1">Uncharacterized protein</fullName>
    </submittedName>
</protein>
<dbReference type="Proteomes" id="UP001259832">
    <property type="component" value="Unassembled WGS sequence"/>
</dbReference>
<sequence>MFYETDTCRTGGKFFYISDIEHGVGAQKPQAIRSFMFGNDHNYMRRPSFIYSKCIDNTEKMITIKEGNTTETNERERL</sequence>
<keyword evidence="2" id="KW-1185">Reference proteome</keyword>
<evidence type="ECO:0000313" key="1">
    <source>
        <dbReference type="EMBL" id="KAK1945979.1"/>
    </source>
</evidence>
<comment type="caution">
    <text evidence="1">The sequence shown here is derived from an EMBL/GenBank/DDBJ whole genome shotgun (WGS) entry which is preliminary data.</text>
</comment>
<name>A0AAD9GWP4_9STRA</name>
<dbReference type="AlphaFoldDB" id="A0AAD9GWP4"/>
<organism evidence="1 2">
    <name type="scientific">Phytophthora citrophthora</name>
    <dbReference type="NCBI Taxonomy" id="4793"/>
    <lineage>
        <taxon>Eukaryota</taxon>
        <taxon>Sar</taxon>
        <taxon>Stramenopiles</taxon>
        <taxon>Oomycota</taxon>
        <taxon>Peronosporomycetes</taxon>
        <taxon>Peronosporales</taxon>
        <taxon>Peronosporaceae</taxon>
        <taxon>Phytophthora</taxon>
    </lineage>
</organism>
<reference evidence="1" key="1">
    <citation type="submission" date="2023-08" db="EMBL/GenBank/DDBJ databases">
        <title>Reference Genome Resource for the Citrus Pathogen Phytophthora citrophthora.</title>
        <authorList>
            <person name="Moller H."/>
            <person name="Coetzee B."/>
            <person name="Rose L.J."/>
            <person name="Van Niekerk J.M."/>
        </authorList>
    </citation>
    <scope>NUCLEOTIDE SEQUENCE</scope>
    <source>
        <strain evidence="1">STE-U-9442</strain>
    </source>
</reference>
<evidence type="ECO:0000313" key="2">
    <source>
        <dbReference type="Proteomes" id="UP001259832"/>
    </source>
</evidence>
<dbReference type="EMBL" id="JASMQC010000004">
    <property type="protein sequence ID" value="KAK1945979.1"/>
    <property type="molecule type" value="Genomic_DNA"/>
</dbReference>
<gene>
    <name evidence="1" type="ORF">P3T76_003027</name>
</gene>
<accession>A0AAD9GWP4</accession>